<sequence length="400" mass="46317">MTTGDTFITCNETEDIDISDEFMKRIVENQNEIKKDDDFKELRESYHEHNNLDNISCCYDDQQCKISHDHDTNDNQSNTSAYYAINQPITSNCFNNSEMYNTSCRATTNQLYSINTDINQPSYNSVNELANNDMNTYNNNYVGNELCNTSYETSQQLCNNGDYDTSLNFPYIKEFKIQPKMSNTNISNQNILSVSFDIVIGPLKYITSPVPINTIVHIGTNTNQFNGELNSDGTINVYYNDKSSNNSNNNNDDAIMDCTKFFSDTIPINNHKLDKECDNNNDDELSKPNKRLKYMDTNVIVDPQYNGEMKQLQNNKGTKKKTTTLKLDDNNIKQWQNPQKHDYIRTIPVNKRACPKIPVKRNLGFSNFQNNFNNLFQKPKDIKKEHTKNLRNKKVCFNFR</sequence>
<reference evidence="1" key="1">
    <citation type="submission" date="2022-10" db="EMBL/GenBank/DDBJ databases">
        <title>Genome sequences of endogenous nimaviruses in decapod crustaceans.</title>
        <authorList>
            <person name="Kawato S."/>
            <person name="Nozaki R."/>
            <person name="Kondo H."/>
            <person name="Hirono I."/>
        </authorList>
    </citation>
    <scope>NUCLEOTIDE SEQUENCE</scope>
    <source>
        <strain evidence="1">Tokushima2020</strain>
    </source>
</reference>
<organism evidence="1">
    <name type="scientific">Metapenaeus joyneri majanivirus</name>
    <dbReference type="NCBI Taxonomy" id="2984280"/>
    <lineage>
        <taxon>Viruses</taxon>
        <taxon>Viruses incertae sedis</taxon>
        <taxon>Naldaviricetes</taxon>
        <taxon>Nimaviridae</taxon>
    </lineage>
</organism>
<proteinExistence type="predicted"/>
<name>A0A9C7BZQ7_9VIRU</name>
<dbReference type="EMBL" id="LC738878">
    <property type="protein sequence ID" value="BDT62774.1"/>
    <property type="molecule type" value="Genomic_DNA"/>
</dbReference>
<evidence type="ECO:0000313" key="1">
    <source>
        <dbReference type="EMBL" id="BDT62774.1"/>
    </source>
</evidence>
<accession>A0A9C7BZQ7</accession>
<protein>
    <submittedName>
        <fullName evidence="1">Uncharacterized protein</fullName>
    </submittedName>
</protein>